<evidence type="ECO:0000256" key="1">
    <source>
        <dbReference type="SAM" id="MobiDB-lite"/>
    </source>
</evidence>
<reference evidence="2 3" key="1">
    <citation type="journal article" date="2023" name="G3 (Bethesda)">
        <title>A chromosome-level genome assembly of Zasmidium syzygii isolated from banana leaves.</title>
        <authorList>
            <person name="van Westerhoven A.C."/>
            <person name="Mehrabi R."/>
            <person name="Talebi R."/>
            <person name="Steentjes M.B.F."/>
            <person name="Corcolon B."/>
            <person name="Chong P.A."/>
            <person name="Kema G.H.J."/>
            <person name="Seidl M.F."/>
        </authorList>
    </citation>
    <scope>NUCLEOTIDE SEQUENCE [LARGE SCALE GENOMIC DNA]</scope>
    <source>
        <strain evidence="2 3">P124</strain>
    </source>
</reference>
<keyword evidence="3" id="KW-1185">Reference proteome</keyword>
<proteinExistence type="predicted"/>
<dbReference type="Proteomes" id="UP001305779">
    <property type="component" value="Unassembled WGS sequence"/>
</dbReference>
<name>A0ABR0EHS1_ZASCE</name>
<evidence type="ECO:0000313" key="3">
    <source>
        <dbReference type="Proteomes" id="UP001305779"/>
    </source>
</evidence>
<feature type="compositionally biased region" description="Basic and acidic residues" evidence="1">
    <location>
        <begin position="121"/>
        <end position="145"/>
    </location>
</feature>
<feature type="region of interest" description="Disordered" evidence="1">
    <location>
        <begin position="121"/>
        <end position="165"/>
    </location>
</feature>
<gene>
    <name evidence="2" type="ORF">PRZ48_008807</name>
</gene>
<comment type="caution">
    <text evidence="2">The sequence shown here is derived from an EMBL/GenBank/DDBJ whole genome shotgun (WGS) entry which is preliminary data.</text>
</comment>
<dbReference type="EMBL" id="JAXOVC010000006">
    <property type="protein sequence ID" value="KAK4500618.1"/>
    <property type="molecule type" value="Genomic_DNA"/>
</dbReference>
<evidence type="ECO:0000313" key="2">
    <source>
        <dbReference type="EMBL" id="KAK4500618.1"/>
    </source>
</evidence>
<feature type="compositionally biased region" description="Basic and acidic residues" evidence="1">
    <location>
        <begin position="151"/>
        <end position="165"/>
    </location>
</feature>
<organism evidence="2 3">
    <name type="scientific">Zasmidium cellare</name>
    <name type="common">Wine cellar mold</name>
    <name type="synonym">Racodium cellare</name>
    <dbReference type="NCBI Taxonomy" id="395010"/>
    <lineage>
        <taxon>Eukaryota</taxon>
        <taxon>Fungi</taxon>
        <taxon>Dikarya</taxon>
        <taxon>Ascomycota</taxon>
        <taxon>Pezizomycotina</taxon>
        <taxon>Dothideomycetes</taxon>
        <taxon>Dothideomycetidae</taxon>
        <taxon>Mycosphaerellales</taxon>
        <taxon>Mycosphaerellaceae</taxon>
        <taxon>Zasmidium</taxon>
    </lineage>
</organism>
<protein>
    <submittedName>
        <fullName evidence="2">Uncharacterized protein</fullName>
    </submittedName>
</protein>
<sequence>MASDRMQPVHGHPIPVEDTPAISLSTNAVSTAVGEPSFRIRNDGNLARSHAQSWAFEPLDDDVEDVTNKPIVNPLRLAAAAPDYGSYCERCGTPKAAGVPTEEATNAKKEWVIEARIKAKKDGSAVKKGDSKEDVTKEGQDKEVEGGDAGRQGDEGIKQVKEDGDVKLEVKKDVASAGGVCDRCGAEDGEDGKFWPFHVLDSGSVERIRRDS</sequence>
<accession>A0ABR0EHS1</accession>